<proteinExistence type="predicted"/>
<feature type="domain" description="AB hydrolase-1" evidence="1">
    <location>
        <begin position="88"/>
        <end position="286"/>
    </location>
</feature>
<evidence type="ECO:0000313" key="2">
    <source>
        <dbReference type="EMBL" id="WQH06628.1"/>
    </source>
</evidence>
<dbReference type="PANTHER" id="PTHR43689">
    <property type="entry name" value="HYDROLASE"/>
    <property type="match status" value="1"/>
</dbReference>
<evidence type="ECO:0000259" key="1">
    <source>
        <dbReference type="Pfam" id="PF12697"/>
    </source>
</evidence>
<keyword evidence="2" id="KW-0378">Hydrolase</keyword>
<dbReference type="PANTHER" id="PTHR43689:SF8">
    <property type="entry name" value="ALPHA_BETA-HYDROLASES SUPERFAMILY PROTEIN"/>
    <property type="match status" value="1"/>
</dbReference>
<reference evidence="2 3" key="1">
    <citation type="submission" date="2023-11" db="EMBL/GenBank/DDBJ databases">
        <title>MicrobeMod: A computational toolkit for identifying prokaryotic methylation and restriction-modification with nanopore sequencing.</title>
        <authorList>
            <person name="Crits-Christoph A."/>
            <person name="Kang S.C."/>
            <person name="Lee H."/>
            <person name="Ostrov N."/>
        </authorList>
    </citation>
    <scope>NUCLEOTIDE SEQUENCE [LARGE SCALE GENOMIC DNA]</scope>
    <source>
        <strain evidence="2 3">ATCC 25935</strain>
    </source>
</reference>
<accession>A0ABZ0Y3K4</accession>
<keyword evidence="3" id="KW-1185">Reference proteome</keyword>
<sequence length="295" mass="32394">MTAAANQSNAMVVKLPLIVLAPLRLYFQLAGRIVPQAAEGAFRWLLSHMPRRGLSAHEQAFLDGTERLAFDCGDAVLAGYSIGAGPVVLLVHGLQGSAANFRALAPALAHAGYRAVMFDAVNHGNSPPGTAFSGRSVQHLRCVIKKLGPLHAIVCHSAGAYLTMLALCEPAASVEKCVYLAPYPDIATTLRTFADYLWVPRTMEPRLRRWFEDIGGMPFEQQSMRHCLPRHGTTRNPPCLFVHDTDDRHIPLDCTYATLRHLPHARLHVTSGLGHFHILKEPGVIAHIVEFLQRP</sequence>
<name>A0ABZ0Y3K4_9BURK</name>
<evidence type="ECO:0000313" key="3">
    <source>
        <dbReference type="Proteomes" id="UP001326110"/>
    </source>
</evidence>
<dbReference type="InterPro" id="IPR029058">
    <property type="entry name" value="AB_hydrolase_fold"/>
</dbReference>
<protein>
    <submittedName>
        <fullName evidence="2">Alpha/beta hydrolase</fullName>
    </submittedName>
</protein>
<dbReference type="GO" id="GO:0016787">
    <property type="term" value="F:hydrolase activity"/>
    <property type="evidence" value="ECO:0007669"/>
    <property type="project" value="UniProtKB-KW"/>
</dbReference>
<organism evidence="2 3">
    <name type="scientific">Duganella zoogloeoides</name>
    <dbReference type="NCBI Taxonomy" id="75659"/>
    <lineage>
        <taxon>Bacteria</taxon>
        <taxon>Pseudomonadati</taxon>
        <taxon>Pseudomonadota</taxon>
        <taxon>Betaproteobacteria</taxon>
        <taxon>Burkholderiales</taxon>
        <taxon>Oxalobacteraceae</taxon>
        <taxon>Telluria group</taxon>
        <taxon>Duganella</taxon>
    </lineage>
</organism>
<dbReference type="SUPFAM" id="SSF53474">
    <property type="entry name" value="alpha/beta-Hydrolases"/>
    <property type="match status" value="1"/>
</dbReference>
<dbReference type="RefSeq" id="WP_019920633.1">
    <property type="nucleotide sequence ID" value="NZ_CP140152.1"/>
</dbReference>
<dbReference type="Pfam" id="PF12697">
    <property type="entry name" value="Abhydrolase_6"/>
    <property type="match status" value="1"/>
</dbReference>
<gene>
    <name evidence="2" type="ORF">SR858_09985</name>
</gene>
<dbReference type="InterPro" id="IPR000073">
    <property type="entry name" value="AB_hydrolase_1"/>
</dbReference>
<dbReference type="Gene3D" id="3.40.50.1820">
    <property type="entry name" value="alpha/beta hydrolase"/>
    <property type="match status" value="1"/>
</dbReference>
<dbReference type="Proteomes" id="UP001326110">
    <property type="component" value="Chromosome"/>
</dbReference>
<dbReference type="EMBL" id="CP140152">
    <property type="protein sequence ID" value="WQH06628.1"/>
    <property type="molecule type" value="Genomic_DNA"/>
</dbReference>